<feature type="transmembrane region" description="Helical" evidence="5">
    <location>
        <begin position="105"/>
        <end position="128"/>
    </location>
</feature>
<keyword evidence="3 5" id="KW-1133">Transmembrane helix</keyword>
<name>A0A9D1JS64_9FIRM</name>
<dbReference type="PANTHER" id="PTHR37422">
    <property type="entry name" value="TEICHURONIC ACID BIOSYNTHESIS PROTEIN TUAE"/>
    <property type="match status" value="1"/>
</dbReference>
<feature type="transmembrane region" description="Helical" evidence="5">
    <location>
        <begin position="434"/>
        <end position="455"/>
    </location>
</feature>
<organism evidence="7 8">
    <name type="scientific">Candidatus Avoscillospira avistercoris</name>
    <dbReference type="NCBI Taxonomy" id="2840707"/>
    <lineage>
        <taxon>Bacteria</taxon>
        <taxon>Bacillati</taxon>
        <taxon>Bacillota</taxon>
        <taxon>Clostridia</taxon>
        <taxon>Eubacteriales</taxon>
        <taxon>Oscillospiraceae</taxon>
        <taxon>Oscillospiraceae incertae sedis</taxon>
        <taxon>Candidatus Avoscillospira</taxon>
    </lineage>
</organism>
<evidence type="ECO:0000256" key="1">
    <source>
        <dbReference type="ARBA" id="ARBA00004141"/>
    </source>
</evidence>
<accession>A0A9D1JS64</accession>
<evidence type="ECO:0000256" key="4">
    <source>
        <dbReference type="ARBA" id="ARBA00023136"/>
    </source>
</evidence>
<feature type="transmembrane region" description="Helical" evidence="5">
    <location>
        <begin position="501"/>
        <end position="519"/>
    </location>
</feature>
<dbReference type="AlphaFoldDB" id="A0A9D1JS64"/>
<feature type="transmembrane region" description="Helical" evidence="5">
    <location>
        <begin position="228"/>
        <end position="250"/>
    </location>
</feature>
<feature type="transmembrane region" description="Helical" evidence="5">
    <location>
        <begin position="140"/>
        <end position="158"/>
    </location>
</feature>
<feature type="transmembrane region" description="Helical" evidence="5">
    <location>
        <begin position="476"/>
        <end position="495"/>
    </location>
</feature>
<dbReference type="InterPro" id="IPR051533">
    <property type="entry name" value="WaaL-like"/>
</dbReference>
<reference evidence="7" key="1">
    <citation type="submission" date="2020-10" db="EMBL/GenBank/DDBJ databases">
        <authorList>
            <person name="Gilroy R."/>
        </authorList>
    </citation>
    <scope>NUCLEOTIDE SEQUENCE</scope>
    <source>
        <strain evidence="7">ChiBcec16-1751</strain>
    </source>
</reference>
<feature type="transmembrane region" description="Helical" evidence="5">
    <location>
        <begin position="203"/>
        <end position="221"/>
    </location>
</feature>
<proteinExistence type="predicted"/>
<evidence type="ECO:0000256" key="3">
    <source>
        <dbReference type="ARBA" id="ARBA00022989"/>
    </source>
</evidence>
<feature type="transmembrane region" description="Helical" evidence="5">
    <location>
        <begin position="280"/>
        <end position="299"/>
    </location>
</feature>
<protein>
    <submittedName>
        <fullName evidence="7">O-antigen ligase family protein</fullName>
    </submittedName>
</protein>
<dbReference type="PANTHER" id="PTHR37422:SF13">
    <property type="entry name" value="LIPOPOLYSACCHARIDE BIOSYNTHESIS PROTEIN PA4999-RELATED"/>
    <property type="match status" value="1"/>
</dbReference>
<dbReference type="InterPro" id="IPR007016">
    <property type="entry name" value="O-antigen_ligase-rel_domated"/>
</dbReference>
<comment type="subcellular location">
    <subcellularLocation>
        <location evidence="1">Membrane</location>
        <topology evidence="1">Multi-pass membrane protein</topology>
    </subcellularLocation>
</comment>
<gene>
    <name evidence="7" type="ORF">IAA83_00720</name>
</gene>
<feature type="transmembrane region" description="Helical" evidence="5">
    <location>
        <begin position="390"/>
        <end position="414"/>
    </location>
</feature>
<dbReference type="GO" id="GO:0016020">
    <property type="term" value="C:membrane"/>
    <property type="evidence" value="ECO:0007669"/>
    <property type="project" value="UniProtKB-SubCell"/>
</dbReference>
<dbReference type="Proteomes" id="UP000886741">
    <property type="component" value="Unassembled WGS sequence"/>
</dbReference>
<evidence type="ECO:0000256" key="2">
    <source>
        <dbReference type="ARBA" id="ARBA00022692"/>
    </source>
</evidence>
<reference evidence="7" key="2">
    <citation type="journal article" date="2021" name="PeerJ">
        <title>Extensive microbial diversity within the chicken gut microbiome revealed by metagenomics and culture.</title>
        <authorList>
            <person name="Gilroy R."/>
            <person name="Ravi A."/>
            <person name="Getino M."/>
            <person name="Pursley I."/>
            <person name="Horton D.L."/>
            <person name="Alikhan N.F."/>
            <person name="Baker D."/>
            <person name="Gharbi K."/>
            <person name="Hall N."/>
            <person name="Watson M."/>
            <person name="Adriaenssens E.M."/>
            <person name="Foster-Nyarko E."/>
            <person name="Jarju S."/>
            <person name="Secka A."/>
            <person name="Antonio M."/>
            <person name="Oren A."/>
            <person name="Chaudhuri R.R."/>
            <person name="La Ragione R."/>
            <person name="Hildebrand F."/>
            <person name="Pallen M.J."/>
        </authorList>
    </citation>
    <scope>NUCLEOTIDE SEQUENCE</scope>
    <source>
        <strain evidence="7">ChiBcec16-1751</strain>
    </source>
</reference>
<dbReference type="GO" id="GO:0016874">
    <property type="term" value="F:ligase activity"/>
    <property type="evidence" value="ECO:0007669"/>
    <property type="project" value="UniProtKB-KW"/>
</dbReference>
<feature type="transmembrane region" description="Helical" evidence="5">
    <location>
        <begin position="306"/>
        <end position="339"/>
    </location>
</feature>
<evidence type="ECO:0000256" key="5">
    <source>
        <dbReference type="SAM" id="Phobius"/>
    </source>
</evidence>
<evidence type="ECO:0000313" key="7">
    <source>
        <dbReference type="EMBL" id="HIS63876.1"/>
    </source>
</evidence>
<feature type="domain" description="O-antigen ligase-related" evidence="6">
    <location>
        <begin position="311"/>
        <end position="447"/>
    </location>
</feature>
<keyword evidence="4 5" id="KW-0472">Membrane</keyword>
<evidence type="ECO:0000313" key="8">
    <source>
        <dbReference type="Proteomes" id="UP000886741"/>
    </source>
</evidence>
<keyword evidence="7" id="KW-0436">Ligase</keyword>
<evidence type="ECO:0000259" key="6">
    <source>
        <dbReference type="Pfam" id="PF04932"/>
    </source>
</evidence>
<dbReference type="EMBL" id="DVJJ01000017">
    <property type="protein sequence ID" value="HIS63876.1"/>
    <property type="molecule type" value="Genomic_DNA"/>
</dbReference>
<comment type="caution">
    <text evidence="7">The sequence shown here is derived from an EMBL/GenBank/DDBJ whole genome shotgun (WGS) entry which is preliminary data.</text>
</comment>
<keyword evidence="2 5" id="KW-0812">Transmembrane</keyword>
<feature type="transmembrane region" description="Helical" evidence="5">
    <location>
        <begin position="178"/>
        <end position="197"/>
    </location>
</feature>
<sequence>MSNILETSVVWRLVCLFLASWQNSNLRNLVQRLSASAHFSVTGRVLSAIFGCSAAMTVHSRCRRLLSQVNLALWHLGRHLMAALHGSLLYRVYRAIFTVGRESKCLGWLFRSGMTGILLVSIGLYAILDYFLRDVFAVPVLSSVWDECLMLLAVLWVIYRRMFNGRPILSRVSPLDPIVFLFVAIGLALLFAAAPFFSIGVSGYRATVQYMLWFFLVTRLLRNDRDFTLLYVTLVTAAFLIALHGIYQFIVAVPIPDKWVADAEGSVRTRVFSIFGSPNIMGDFMVLFAPMAAGLAYWCRDMRAKLLCWFVTICMGMACLFTMSRAAWGAMAVAVLVFALLVDRRLIALMCVALLVALCIPFVSSRLGFLLTPEFQAANNNGGRGSRWDIALTYLALDPVFGFGLGMFGGAVAMQHQIYKWVSYFYVDNYYLKILVEMGWIGFSCYLFLLAALLFNGVRACYRTSLEPKETSPLPLCAGMLSGMCGVLFHCYFENIFEEPYMMAYFWTMAAMIIYLGFYRRRPRQAVKAA</sequence>
<feature type="transmembrane region" description="Helical" evidence="5">
    <location>
        <begin position="345"/>
        <end position="369"/>
    </location>
</feature>
<dbReference type="Pfam" id="PF04932">
    <property type="entry name" value="Wzy_C"/>
    <property type="match status" value="1"/>
</dbReference>